<dbReference type="EMBL" id="MFPV01000016">
    <property type="protein sequence ID" value="OGH62238.1"/>
    <property type="molecule type" value="Genomic_DNA"/>
</dbReference>
<evidence type="ECO:0000313" key="2">
    <source>
        <dbReference type="Proteomes" id="UP000176329"/>
    </source>
</evidence>
<protein>
    <submittedName>
        <fullName evidence="1">Uncharacterized protein</fullName>
    </submittedName>
</protein>
<reference evidence="1 2" key="1">
    <citation type="journal article" date="2016" name="Nat. Commun.">
        <title>Thousands of microbial genomes shed light on interconnected biogeochemical processes in an aquifer system.</title>
        <authorList>
            <person name="Anantharaman K."/>
            <person name="Brown C.T."/>
            <person name="Hug L.A."/>
            <person name="Sharon I."/>
            <person name="Castelle C.J."/>
            <person name="Probst A.J."/>
            <person name="Thomas B.C."/>
            <person name="Singh A."/>
            <person name="Wilkins M.J."/>
            <person name="Karaoz U."/>
            <person name="Brodie E.L."/>
            <person name="Williams K.H."/>
            <person name="Hubbard S.S."/>
            <person name="Banfield J.F."/>
        </authorList>
    </citation>
    <scope>NUCLEOTIDE SEQUENCE [LARGE SCALE GENOMIC DNA]</scope>
</reference>
<sequence length="209" mass="22578">MAHDGSAVTTTLPLVSRTRVIDVRTVHARVLWDNGWGGGRFPTFASYLATIPRVPTSPAGGMGTAKRRFSKLVLVDTMVPLTQVCRLLGVQYGGDDTLFKVHGDVRPQPSVYWMWVDAGDWTAGYPAFSVREALDQMEFALTVEECLALYACSPHLLQSGHGLHAAASRLGSFPAYCGCLMVGDDGVPTLGVAEYCVGASERVTPMRWG</sequence>
<organism evidence="1 2">
    <name type="scientific">Candidatus Magasanikbacteria bacterium RIFCSPHIGHO2_01_FULL_50_8</name>
    <dbReference type="NCBI Taxonomy" id="1798674"/>
    <lineage>
        <taxon>Bacteria</taxon>
        <taxon>Candidatus Magasanikiibacteriota</taxon>
    </lineage>
</organism>
<dbReference type="AlphaFoldDB" id="A0A1F6LSA0"/>
<comment type="caution">
    <text evidence="1">The sequence shown here is derived from an EMBL/GenBank/DDBJ whole genome shotgun (WGS) entry which is preliminary data.</text>
</comment>
<evidence type="ECO:0000313" key="1">
    <source>
        <dbReference type="EMBL" id="OGH62238.1"/>
    </source>
</evidence>
<accession>A0A1F6LSA0</accession>
<dbReference type="Proteomes" id="UP000176329">
    <property type="component" value="Unassembled WGS sequence"/>
</dbReference>
<name>A0A1F6LSA0_9BACT</name>
<proteinExistence type="predicted"/>
<gene>
    <name evidence="1" type="ORF">A2848_02085</name>
</gene>